<reference evidence="2" key="1">
    <citation type="submission" date="2024-02" db="EMBL/GenBank/DDBJ databases">
        <title>Sediminibacterium planktonica sp. nov. and Sediminibacterium longus sp. nov., isolated from surface lake and river water.</title>
        <authorList>
            <person name="Watanabe K."/>
            <person name="Takemine S."/>
            <person name="Ishii Y."/>
            <person name="Ogata Y."/>
            <person name="Shindo C."/>
            <person name="Suda W."/>
        </authorList>
    </citation>
    <scope>NUCLEOTIDE SEQUENCE</scope>
    <source>
        <strain evidence="2">KACHI17</strain>
    </source>
</reference>
<evidence type="ECO:0000313" key="2">
    <source>
        <dbReference type="EMBL" id="BFG71803.1"/>
    </source>
</evidence>
<dbReference type="EMBL" id="AP029612">
    <property type="protein sequence ID" value="BFG71803.1"/>
    <property type="molecule type" value="Genomic_DNA"/>
</dbReference>
<feature type="signal peptide" evidence="1">
    <location>
        <begin position="1"/>
        <end position="21"/>
    </location>
</feature>
<name>A0AAT9GME7_9BACT</name>
<accession>A0AAT9GME7</accession>
<evidence type="ECO:0008006" key="3">
    <source>
        <dbReference type="Google" id="ProtNLM"/>
    </source>
</evidence>
<evidence type="ECO:0000256" key="1">
    <source>
        <dbReference type="SAM" id="SignalP"/>
    </source>
</evidence>
<protein>
    <recommendedName>
        <fullName evidence="3">DUF4468 domain-containing protein</fullName>
    </recommendedName>
</protein>
<proteinExistence type="predicted"/>
<organism evidence="2">
    <name type="scientific">Sediminibacterium sp. KACHI17</name>
    <dbReference type="NCBI Taxonomy" id="1751071"/>
    <lineage>
        <taxon>Bacteria</taxon>
        <taxon>Pseudomonadati</taxon>
        <taxon>Bacteroidota</taxon>
        <taxon>Chitinophagia</taxon>
        <taxon>Chitinophagales</taxon>
        <taxon>Chitinophagaceae</taxon>
        <taxon>Sediminibacterium</taxon>
    </lineage>
</organism>
<dbReference type="AlphaFoldDB" id="A0AAT9GME7"/>
<gene>
    <name evidence="2" type="ORF">KACHI17_26840</name>
</gene>
<feature type="chain" id="PRO_5043501836" description="DUF4468 domain-containing protein" evidence="1">
    <location>
        <begin position="22"/>
        <end position="185"/>
    </location>
</feature>
<sequence>MKKVFIYTAFILGLLPVSLSAQTETKGTIITSSNNVLEGTIKDQLQKKGNIVLLSASGDKKTYSPADVSGFTMNGSKYIAYASDFYKEIVTGKKAALYVRVTDNSGKLLYNGAEVVSVSTAEGKSGDYYLQLKNDDKLNWLSKKNFKDELTKLCADCSLVISNIKSGQSDYTQITKLIEQYNNCQ</sequence>
<dbReference type="RefSeq" id="WP_353549426.1">
    <property type="nucleotide sequence ID" value="NZ_AP029612.1"/>
</dbReference>
<keyword evidence="1" id="KW-0732">Signal</keyword>